<feature type="domain" description="Alcohol dehydrogenase-like C-terminal" evidence="1">
    <location>
        <begin position="163"/>
        <end position="238"/>
    </location>
</feature>
<accession>A0A0R2BAR6</accession>
<evidence type="ECO:0000259" key="1">
    <source>
        <dbReference type="Pfam" id="PF00107"/>
    </source>
</evidence>
<dbReference type="Pfam" id="PF00107">
    <property type="entry name" value="ADH_zinc_N"/>
    <property type="match status" value="1"/>
</dbReference>
<comment type="caution">
    <text evidence="2">The sequence shown here is derived from an EMBL/GenBank/DDBJ whole genome shotgun (WGS) entry which is preliminary data.</text>
</comment>
<dbReference type="InterPro" id="IPR013149">
    <property type="entry name" value="ADH-like_C"/>
</dbReference>
<dbReference type="InterPro" id="IPR011032">
    <property type="entry name" value="GroES-like_sf"/>
</dbReference>
<dbReference type="STRING" id="33960.TY91_02615"/>
<name>A0A0R2BAR6_SECCO</name>
<dbReference type="Gene3D" id="3.90.180.10">
    <property type="entry name" value="Medium-chain alcohol dehydrogenases, catalytic domain"/>
    <property type="match status" value="2"/>
</dbReference>
<protein>
    <submittedName>
        <fullName evidence="2">GroES-like protein</fullName>
    </submittedName>
</protein>
<dbReference type="InterPro" id="IPR036291">
    <property type="entry name" value="NAD(P)-bd_dom_sf"/>
</dbReference>
<evidence type="ECO:0000313" key="3">
    <source>
        <dbReference type="Proteomes" id="UP000051845"/>
    </source>
</evidence>
<dbReference type="Proteomes" id="UP000051845">
    <property type="component" value="Unassembled WGS sequence"/>
</dbReference>
<organism evidence="2 3">
    <name type="scientific">Secundilactobacillus collinoides DSM 20515 = JCM 1123</name>
    <dbReference type="NCBI Taxonomy" id="1423733"/>
    <lineage>
        <taxon>Bacteria</taxon>
        <taxon>Bacillati</taxon>
        <taxon>Bacillota</taxon>
        <taxon>Bacilli</taxon>
        <taxon>Lactobacillales</taxon>
        <taxon>Lactobacillaceae</taxon>
        <taxon>Secundilactobacillus</taxon>
    </lineage>
</organism>
<dbReference type="SUPFAM" id="SSF50129">
    <property type="entry name" value="GroES-like"/>
    <property type="match status" value="1"/>
</dbReference>
<dbReference type="AlphaFoldDB" id="A0A0R2BAR6"/>
<dbReference type="PANTHER" id="PTHR43677">
    <property type="entry name" value="SHORT-CHAIN DEHYDROGENASE/REDUCTASE"/>
    <property type="match status" value="1"/>
</dbReference>
<dbReference type="SUPFAM" id="SSF51735">
    <property type="entry name" value="NAD(P)-binding Rossmann-fold domains"/>
    <property type="match status" value="1"/>
</dbReference>
<dbReference type="GO" id="GO:0016491">
    <property type="term" value="F:oxidoreductase activity"/>
    <property type="evidence" value="ECO:0007669"/>
    <property type="project" value="TreeGrafter"/>
</dbReference>
<gene>
    <name evidence="2" type="ORF">FC82_GL001741</name>
</gene>
<dbReference type="InterPro" id="IPR051397">
    <property type="entry name" value="Zn-ADH-like_protein"/>
</dbReference>
<dbReference type="PATRIC" id="fig|1423733.4.peg.1831"/>
<dbReference type="EMBL" id="AYYR01000032">
    <property type="protein sequence ID" value="KRM76231.1"/>
    <property type="molecule type" value="Genomic_DNA"/>
</dbReference>
<dbReference type="Gene3D" id="3.40.50.720">
    <property type="entry name" value="NAD(P)-binding Rossmann-like Domain"/>
    <property type="match status" value="1"/>
</dbReference>
<reference evidence="2 3" key="1">
    <citation type="journal article" date="2015" name="Genome Announc.">
        <title>Expanding the biotechnology potential of lactobacilli through comparative genomics of 213 strains and associated genera.</title>
        <authorList>
            <person name="Sun Z."/>
            <person name="Harris H.M."/>
            <person name="McCann A."/>
            <person name="Guo C."/>
            <person name="Argimon S."/>
            <person name="Zhang W."/>
            <person name="Yang X."/>
            <person name="Jeffery I.B."/>
            <person name="Cooney J.C."/>
            <person name="Kagawa T.F."/>
            <person name="Liu W."/>
            <person name="Song Y."/>
            <person name="Salvetti E."/>
            <person name="Wrobel A."/>
            <person name="Rasinkangas P."/>
            <person name="Parkhill J."/>
            <person name="Rea M.C."/>
            <person name="O'Sullivan O."/>
            <person name="Ritari J."/>
            <person name="Douillard F.P."/>
            <person name="Paul Ross R."/>
            <person name="Yang R."/>
            <person name="Briner A.E."/>
            <person name="Felis G.E."/>
            <person name="de Vos W.M."/>
            <person name="Barrangou R."/>
            <person name="Klaenhammer T.R."/>
            <person name="Caufield P.W."/>
            <person name="Cui Y."/>
            <person name="Zhang H."/>
            <person name="O'Toole P.W."/>
        </authorList>
    </citation>
    <scope>NUCLEOTIDE SEQUENCE [LARGE SCALE GENOMIC DNA]</scope>
    <source>
        <strain evidence="2 3">DSM 20515</strain>
    </source>
</reference>
<sequence length="331" mass="35183">MKCNLNEIKLKKGSLIMKAAVVTDFNQAPQYQDFADPVVEPGETEITVLAASVNQVVRAIANGSHYSSDHQLPMIPGVDGVGRTKDGQLVYFNANKPIYGALAEKTAINSHLMVPLTGNVAPEIIAATVNPAMSSYMAIEARLGGDKINGKKVVILGVTGNAGRLAVTVAKYFGAAEVIGVGRNAERLAEAEKLGATVVNLGNDEDVAKALPQFADADVVLDYLWGDVTAKFMVPMLRLRENHAQPLTWIEIGSIAGQTFALPAAALRSTNLTLVGSGIGSIDRRDFLGHMPGLLALIEDGTLAVATTVFPLSTVHENWPTQTTNRVVFKP</sequence>
<evidence type="ECO:0000313" key="2">
    <source>
        <dbReference type="EMBL" id="KRM76231.1"/>
    </source>
</evidence>
<proteinExistence type="predicted"/>
<dbReference type="PANTHER" id="PTHR43677:SF11">
    <property type="entry name" value="ZINC-CONTAINING ALCOHOL DEHYDROGENASE"/>
    <property type="match status" value="1"/>
</dbReference>